<dbReference type="PANTHER" id="PTHR31790">
    <property type="entry name" value="OS02G0783600 PROTEIN"/>
    <property type="match status" value="1"/>
</dbReference>
<reference evidence="2 4" key="1">
    <citation type="journal article" date="2011" name="Nature">
        <title>The Medicago genome provides insight into the evolution of rhizobial symbioses.</title>
        <authorList>
            <person name="Young N.D."/>
            <person name="Debelle F."/>
            <person name="Oldroyd G.E."/>
            <person name="Geurts R."/>
            <person name="Cannon S.B."/>
            <person name="Udvardi M.K."/>
            <person name="Benedito V.A."/>
            <person name="Mayer K.F."/>
            <person name="Gouzy J."/>
            <person name="Schoof H."/>
            <person name="Van de Peer Y."/>
            <person name="Proost S."/>
            <person name="Cook D.R."/>
            <person name="Meyers B.C."/>
            <person name="Spannagl M."/>
            <person name="Cheung F."/>
            <person name="De Mita S."/>
            <person name="Krishnakumar V."/>
            <person name="Gundlach H."/>
            <person name="Zhou S."/>
            <person name="Mudge J."/>
            <person name="Bharti A.K."/>
            <person name="Murray J.D."/>
            <person name="Naoumkina M.A."/>
            <person name="Rosen B."/>
            <person name="Silverstein K.A."/>
            <person name="Tang H."/>
            <person name="Rombauts S."/>
            <person name="Zhao P.X."/>
            <person name="Zhou P."/>
            <person name="Barbe V."/>
            <person name="Bardou P."/>
            <person name="Bechner M."/>
            <person name="Bellec A."/>
            <person name="Berger A."/>
            <person name="Berges H."/>
            <person name="Bidwell S."/>
            <person name="Bisseling T."/>
            <person name="Choisne N."/>
            <person name="Couloux A."/>
            <person name="Denny R."/>
            <person name="Deshpande S."/>
            <person name="Dai X."/>
            <person name="Doyle J.J."/>
            <person name="Dudez A.M."/>
            <person name="Farmer A.D."/>
            <person name="Fouteau S."/>
            <person name="Franken C."/>
            <person name="Gibelin C."/>
            <person name="Gish J."/>
            <person name="Goldstein S."/>
            <person name="Gonzalez A.J."/>
            <person name="Green P.J."/>
            <person name="Hallab A."/>
            <person name="Hartog M."/>
            <person name="Hua A."/>
            <person name="Humphray S.J."/>
            <person name="Jeong D.H."/>
            <person name="Jing Y."/>
            <person name="Jocker A."/>
            <person name="Kenton S.M."/>
            <person name="Kim D.J."/>
            <person name="Klee K."/>
            <person name="Lai H."/>
            <person name="Lang C."/>
            <person name="Lin S."/>
            <person name="Macmil S.L."/>
            <person name="Magdelenat G."/>
            <person name="Matthews L."/>
            <person name="McCorrison J."/>
            <person name="Monaghan E.L."/>
            <person name="Mun J.H."/>
            <person name="Najar F.Z."/>
            <person name="Nicholson C."/>
            <person name="Noirot C."/>
            <person name="O'Bleness M."/>
            <person name="Paule C.R."/>
            <person name="Poulain J."/>
            <person name="Prion F."/>
            <person name="Qin B."/>
            <person name="Qu C."/>
            <person name="Retzel E.F."/>
            <person name="Riddle C."/>
            <person name="Sallet E."/>
            <person name="Samain S."/>
            <person name="Samson N."/>
            <person name="Sanders I."/>
            <person name="Saurat O."/>
            <person name="Scarpelli C."/>
            <person name="Schiex T."/>
            <person name="Segurens B."/>
            <person name="Severin A.J."/>
            <person name="Sherrier D.J."/>
            <person name="Shi R."/>
            <person name="Sims S."/>
            <person name="Singer S.R."/>
            <person name="Sinharoy S."/>
            <person name="Sterck L."/>
            <person name="Viollet A."/>
            <person name="Wang B.B."/>
            <person name="Wang K."/>
            <person name="Wang M."/>
            <person name="Wang X."/>
            <person name="Warfsmann J."/>
            <person name="Weissenbach J."/>
            <person name="White D.D."/>
            <person name="White J.D."/>
            <person name="Wiley G.B."/>
            <person name="Wincker P."/>
            <person name="Xing Y."/>
            <person name="Yang L."/>
            <person name="Yao Z."/>
            <person name="Ying F."/>
            <person name="Zhai J."/>
            <person name="Zhou L."/>
            <person name="Zuber A."/>
            <person name="Denarie J."/>
            <person name="Dixon R.A."/>
            <person name="May G.D."/>
            <person name="Schwartz D.C."/>
            <person name="Rogers J."/>
            <person name="Quetier F."/>
            <person name="Town C.D."/>
            <person name="Roe B.A."/>
        </authorList>
    </citation>
    <scope>NUCLEOTIDE SEQUENCE [LARGE SCALE GENOMIC DNA]</scope>
    <source>
        <strain evidence="2">A17</strain>
        <strain evidence="3 4">cv. Jemalong A17</strain>
    </source>
</reference>
<gene>
    <name evidence="2" type="ordered locus">MTR_4g117870</name>
</gene>
<feature type="domain" description="F-box associated beta-propeller type 1" evidence="1">
    <location>
        <begin position="5"/>
        <end position="129"/>
    </location>
</feature>
<reference evidence="2 4" key="2">
    <citation type="journal article" date="2014" name="BMC Genomics">
        <title>An improved genome release (version Mt4.0) for the model legume Medicago truncatula.</title>
        <authorList>
            <person name="Tang H."/>
            <person name="Krishnakumar V."/>
            <person name="Bidwell S."/>
            <person name="Rosen B."/>
            <person name="Chan A."/>
            <person name="Zhou S."/>
            <person name="Gentzbittel L."/>
            <person name="Childs K.L."/>
            <person name="Yandell M."/>
            <person name="Gundlach H."/>
            <person name="Mayer K.F."/>
            <person name="Schwartz D.C."/>
            <person name="Town C.D."/>
        </authorList>
    </citation>
    <scope>GENOME REANNOTATION</scope>
    <source>
        <strain evidence="2">A17</strain>
        <strain evidence="3 4">cv. Jemalong A17</strain>
    </source>
</reference>
<dbReference type="PANTHER" id="PTHR31790:SF526">
    <property type="entry name" value="OS12G0618150 PROTEIN"/>
    <property type="match status" value="1"/>
</dbReference>
<dbReference type="InterPro" id="IPR017451">
    <property type="entry name" value="F-box-assoc_interact_dom"/>
</dbReference>
<dbReference type="InterPro" id="IPR011043">
    <property type="entry name" value="Gal_Oxase/kelch_b-propeller"/>
</dbReference>
<accession>A0A072URC5</accession>
<reference evidence="3" key="3">
    <citation type="submission" date="2015-04" db="UniProtKB">
        <authorList>
            <consortium name="EnsemblPlants"/>
        </authorList>
    </citation>
    <scope>IDENTIFICATION</scope>
    <source>
        <strain evidence="3">cv. Jemalong A17</strain>
    </source>
</reference>
<evidence type="ECO:0000313" key="3">
    <source>
        <dbReference type="EnsemblPlants" id="KEH32247"/>
    </source>
</evidence>
<dbReference type="Pfam" id="PF07734">
    <property type="entry name" value="FBA_1"/>
    <property type="match status" value="1"/>
</dbReference>
<dbReference type="Proteomes" id="UP000002051">
    <property type="component" value="Chromosome 4"/>
</dbReference>
<dbReference type="HOGENOM" id="CLU_027176_3_0_1"/>
<dbReference type="EMBL" id="CM001220">
    <property type="protein sequence ID" value="KEH32247.1"/>
    <property type="molecule type" value="Genomic_DNA"/>
</dbReference>
<name>A0A072URC5_MEDTR</name>
<dbReference type="NCBIfam" id="TIGR01640">
    <property type="entry name" value="F_box_assoc_1"/>
    <property type="match status" value="1"/>
</dbReference>
<proteinExistence type="predicted"/>
<dbReference type="SUPFAM" id="SSF50965">
    <property type="entry name" value="Galactose oxidase, central domain"/>
    <property type="match status" value="1"/>
</dbReference>
<dbReference type="AlphaFoldDB" id="A0A072URC5"/>
<dbReference type="InterPro" id="IPR052361">
    <property type="entry name" value="F-box_domain"/>
</dbReference>
<evidence type="ECO:0000259" key="1">
    <source>
        <dbReference type="Pfam" id="PF07734"/>
    </source>
</evidence>
<sequence length="267" mass="30830">MSTSHLKSLSIDFEASLNDGRAYASQNLKFMLRGSYFDLKIIGSCRGFVLLHCSFTIYLWNPSTGFHKRIPLSPYGCNSFVNYFYGFGYDHSRDDYLMVSISHYANLVGIISHLEIFSLRDNTWKQMEGTHFPYTNVSYDLFEIPLPLDVDYESTKCDLWVFGEFLSLWALDYDNKFEIWVMKEYKVHLSWTKICVLSIGISTKYFHPICSSKNGDIIGTKDGTRLVKYNDKGQFLEYHSYGKDLHGSQVALYVESLFSLPGDIKQV</sequence>
<evidence type="ECO:0000313" key="2">
    <source>
        <dbReference type="EMBL" id="KEH32247.1"/>
    </source>
</evidence>
<protein>
    <submittedName>
        <fullName evidence="2">Galactose oxidase</fullName>
    </submittedName>
</protein>
<keyword evidence="4" id="KW-1185">Reference proteome</keyword>
<evidence type="ECO:0000313" key="4">
    <source>
        <dbReference type="Proteomes" id="UP000002051"/>
    </source>
</evidence>
<dbReference type="EnsemblPlants" id="KEH32247">
    <property type="protein sequence ID" value="KEH32247"/>
    <property type="gene ID" value="MTR_4g117870"/>
</dbReference>
<dbReference type="InterPro" id="IPR006527">
    <property type="entry name" value="F-box-assoc_dom_typ1"/>
</dbReference>
<organism evidence="2 4">
    <name type="scientific">Medicago truncatula</name>
    <name type="common">Barrel medic</name>
    <name type="synonym">Medicago tribuloides</name>
    <dbReference type="NCBI Taxonomy" id="3880"/>
    <lineage>
        <taxon>Eukaryota</taxon>
        <taxon>Viridiplantae</taxon>
        <taxon>Streptophyta</taxon>
        <taxon>Embryophyta</taxon>
        <taxon>Tracheophyta</taxon>
        <taxon>Spermatophyta</taxon>
        <taxon>Magnoliopsida</taxon>
        <taxon>eudicotyledons</taxon>
        <taxon>Gunneridae</taxon>
        <taxon>Pentapetalae</taxon>
        <taxon>rosids</taxon>
        <taxon>fabids</taxon>
        <taxon>Fabales</taxon>
        <taxon>Fabaceae</taxon>
        <taxon>Papilionoideae</taxon>
        <taxon>50 kb inversion clade</taxon>
        <taxon>NPAAA clade</taxon>
        <taxon>Hologalegina</taxon>
        <taxon>IRL clade</taxon>
        <taxon>Trifolieae</taxon>
        <taxon>Medicago</taxon>
    </lineage>
</organism>